<dbReference type="PANTHER" id="PTHR24220">
    <property type="entry name" value="IMPORT ATP-BINDING PROTEIN"/>
    <property type="match status" value="1"/>
</dbReference>
<dbReference type="InterPro" id="IPR003593">
    <property type="entry name" value="AAA+_ATPase"/>
</dbReference>
<dbReference type="CDD" id="cd03255">
    <property type="entry name" value="ABC_MJ0796_LolCDE_FtsE"/>
    <property type="match status" value="1"/>
</dbReference>
<dbReference type="InterPro" id="IPR003439">
    <property type="entry name" value="ABC_transporter-like_ATP-bd"/>
</dbReference>
<evidence type="ECO:0000313" key="7">
    <source>
        <dbReference type="Proteomes" id="UP001626536"/>
    </source>
</evidence>
<dbReference type="Gene3D" id="3.40.50.300">
    <property type="entry name" value="P-loop containing nucleotide triphosphate hydrolases"/>
    <property type="match status" value="1"/>
</dbReference>
<keyword evidence="3" id="KW-0547">Nucleotide-binding</keyword>
<name>A0ABZ0HND8_9HYPH</name>
<dbReference type="SMART" id="SM00382">
    <property type="entry name" value="AAA"/>
    <property type="match status" value="1"/>
</dbReference>
<gene>
    <name evidence="6" type="ORF">RZS28_09670</name>
</gene>
<sequence>MTATALSLHGVSKTYGSGDRAVAALRHASVDIASGELLGIIGPSGSGKTTFLMLAGLVEPPTHGEIRLLGRKVADPKTSAADLRKLRRHHIGFVFQKANLLPFLTALENVQLAHEVAKLHGSQARKRACELLDELGMAHKINAYPQTLSGGEQQRVALARAIANRPALLLADEPTAALDGDRRRQVMGLLSNLARNEGVTVCVVTHDVRATSVFDRIIEISDGEIIREYAPFDESMGDPSNLPRLSS</sequence>
<reference evidence="6 7" key="1">
    <citation type="submission" date="2023-10" db="EMBL/GenBank/DDBJ databases">
        <title>Novel methanotroph of the genus Methylocapsa from a subarctic wetland.</title>
        <authorList>
            <person name="Belova S.E."/>
            <person name="Oshkin I.Y."/>
            <person name="Miroshnikov K."/>
            <person name="Dedysh S.N."/>
        </authorList>
    </citation>
    <scope>NUCLEOTIDE SEQUENCE [LARGE SCALE GENOMIC DNA]</scope>
    <source>
        <strain evidence="6 7">RX1</strain>
    </source>
</reference>
<dbReference type="GO" id="GO:0005524">
    <property type="term" value="F:ATP binding"/>
    <property type="evidence" value="ECO:0007669"/>
    <property type="project" value="UniProtKB-KW"/>
</dbReference>
<dbReference type="PANTHER" id="PTHR24220:SF86">
    <property type="entry name" value="ABC TRANSPORTER ABCH.1"/>
    <property type="match status" value="1"/>
</dbReference>
<evidence type="ECO:0000256" key="1">
    <source>
        <dbReference type="ARBA" id="ARBA00005417"/>
    </source>
</evidence>
<dbReference type="RefSeq" id="WP_407337562.1">
    <property type="nucleotide sequence ID" value="NZ_CP136862.1"/>
</dbReference>
<dbReference type="EMBL" id="CP136862">
    <property type="protein sequence ID" value="WOJ88124.1"/>
    <property type="molecule type" value="Genomic_DNA"/>
</dbReference>
<dbReference type="PROSITE" id="PS00211">
    <property type="entry name" value="ABC_TRANSPORTER_1"/>
    <property type="match status" value="1"/>
</dbReference>
<evidence type="ECO:0000256" key="2">
    <source>
        <dbReference type="ARBA" id="ARBA00022448"/>
    </source>
</evidence>
<accession>A0ABZ0HND8</accession>
<feature type="domain" description="ABC transporter" evidence="5">
    <location>
        <begin position="6"/>
        <end position="247"/>
    </location>
</feature>
<organism evidence="6 7">
    <name type="scientific">Methylocapsa polymorpha</name>
    <dbReference type="NCBI Taxonomy" id="3080828"/>
    <lineage>
        <taxon>Bacteria</taxon>
        <taxon>Pseudomonadati</taxon>
        <taxon>Pseudomonadota</taxon>
        <taxon>Alphaproteobacteria</taxon>
        <taxon>Hyphomicrobiales</taxon>
        <taxon>Beijerinckiaceae</taxon>
        <taxon>Methylocapsa</taxon>
    </lineage>
</organism>
<evidence type="ECO:0000259" key="5">
    <source>
        <dbReference type="PROSITE" id="PS50893"/>
    </source>
</evidence>
<evidence type="ECO:0000313" key="6">
    <source>
        <dbReference type="EMBL" id="WOJ88124.1"/>
    </source>
</evidence>
<dbReference type="Proteomes" id="UP001626536">
    <property type="component" value="Chromosome"/>
</dbReference>
<dbReference type="SUPFAM" id="SSF52540">
    <property type="entry name" value="P-loop containing nucleoside triphosphate hydrolases"/>
    <property type="match status" value="1"/>
</dbReference>
<proteinExistence type="inferred from homology"/>
<comment type="similarity">
    <text evidence="1">Belongs to the ABC transporter superfamily.</text>
</comment>
<dbReference type="PROSITE" id="PS50893">
    <property type="entry name" value="ABC_TRANSPORTER_2"/>
    <property type="match status" value="1"/>
</dbReference>
<keyword evidence="2" id="KW-0813">Transport</keyword>
<dbReference type="Pfam" id="PF00005">
    <property type="entry name" value="ABC_tran"/>
    <property type="match status" value="1"/>
</dbReference>
<keyword evidence="4 6" id="KW-0067">ATP-binding</keyword>
<keyword evidence="7" id="KW-1185">Reference proteome</keyword>
<dbReference type="InterPro" id="IPR027417">
    <property type="entry name" value="P-loop_NTPase"/>
</dbReference>
<dbReference type="InterPro" id="IPR017911">
    <property type="entry name" value="MacB-like_ATP-bd"/>
</dbReference>
<dbReference type="InterPro" id="IPR017871">
    <property type="entry name" value="ABC_transporter-like_CS"/>
</dbReference>
<protein>
    <submittedName>
        <fullName evidence="6">ABC transporter ATP-binding protein</fullName>
    </submittedName>
</protein>
<evidence type="ECO:0000256" key="3">
    <source>
        <dbReference type="ARBA" id="ARBA00022741"/>
    </source>
</evidence>
<dbReference type="InterPro" id="IPR015854">
    <property type="entry name" value="ABC_transpr_LolD-like"/>
</dbReference>
<evidence type="ECO:0000256" key="4">
    <source>
        <dbReference type="ARBA" id="ARBA00022840"/>
    </source>
</evidence>